<feature type="compositionally biased region" description="Polar residues" evidence="1">
    <location>
        <begin position="233"/>
        <end position="259"/>
    </location>
</feature>
<name>A0A8R1XKG3_ONCVO</name>
<reference evidence="3" key="1">
    <citation type="submission" date="2013-10" db="EMBL/GenBank/DDBJ databases">
        <title>Genome sequencing of Onchocerca volvulus.</title>
        <authorList>
            <person name="Cotton J."/>
            <person name="Tsai J."/>
            <person name="Stanley E."/>
            <person name="Tracey A."/>
            <person name="Holroyd N."/>
            <person name="Lustigman S."/>
            <person name="Berriman M."/>
        </authorList>
    </citation>
    <scope>NUCLEOTIDE SEQUENCE</scope>
</reference>
<feature type="region of interest" description="Disordered" evidence="1">
    <location>
        <begin position="217"/>
        <end position="261"/>
    </location>
</feature>
<dbReference type="EnsemblMetazoa" id="OVOC10660.1">
    <property type="protein sequence ID" value="OVOC10660.1"/>
    <property type="gene ID" value="WBGene00247469"/>
</dbReference>
<dbReference type="AlphaFoldDB" id="A0A8R1XKG3"/>
<organism evidence="2 3">
    <name type="scientific">Onchocerca volvulus</name>
    <dbReference type="NCBI Taxonomy" id="6282"/>
    <lineage>
        <taxon>Eukaryota</taxon>
        <taxon>Metazoa</taxon>
        <taxon>Ecdysozoa</taxon>
        <taxon>Nematoda</taxon>
        <taxon>Chromadorea</taxon>
        <taxon>Rhabditida</taxon>
        <taxon>Spirurina</taxon>
        <taxon>Spiruromorpha</taxon>
        <taxon>Filarioidea</taxon>
        <taxon>Onchocercidae</taxon>
        <taxon>Onchocerca</taxon>
    </lineage>
</organism>
<reference evidence="2" key="2">
    <citation type="submission" date="2022-06" db="UniProtKB">
        <authorList>
            <consortium name="EnsemblMetazoa"/>
        </authorList>
    </citation>
    <scope>IDENTIFICATION</scope>
</reference>
<proteinExistence type="predicted"/>
<accession>A0A8R1XKG3</accession>
<sequence>MRVLCCYSKRRCASPAMKSPEQCKRDVLSMTLARMDEFESLTPLMVVSGGNDERSSSRHHQISTITSRSPPPPRYLTNGKTLIVPLNSGRGCIPLVPLLATPDNKDTSFKNVITKGCNTTAEDNENVPISLNLDKFDTDLISIDRTTTVSYLEPRQQKLPQCQCGIPKQEKAPIFEANYAPPPLPAVLVRSSHLNLQKELPVVTEANKSFDLHSDAKAKKSSSISSMNSLSSPQDSSFSMGSPLDTSASISDSFTSEGEINSEEKRQIYSCKTGLQQQIDMEIYELSPELDYSNSETDSQHKYILHRIEEESEQYGDIERAGILTSRTLDSIKSSYSYSNQIDSQCNIIIPHSISQQVKF</sequence>
<dbReference type="OMA" id="CNIIIPH"/>
<evidence type="ECO:0000313" key="2">
    <source>
        <dbReference type="EnsemblMetazoa" id="OVOC10660.1"/>
    </source>
</evidence>
<dbReference type="Proteomes" id="UP000024404">
    <property type="component" value="Unassembled WGS sequence"/>
</dbReference>
<dbReference type="EMBL" id="CMVM020000345">
    <property type="status" value="NOT_ANNOTATED_CDS"/>
    <property type="molecule type" value="Genomic_DNA"/>
</dbReference>
<evidence type="ECO:0000256" key="1">
    <source>
        <dbReference type="SAM" id="MobiDB-lite"/>
    </source>
</evidence>
<feature type="compositionally biased region" description="Low complexity" evidence="1">
    <location>
        <begin position="221"/>
        <end position="232"/>
    </location>
</feature>
<keyword evidence="3" id="KW-1185">Reference proteome</keyword>
<evidence type="ECO:0000313" key="3">
    <source>
        <dbReference type="Proteomes" id="UP000024404"/>
    </source>
</evidence>
<protein>
    <submittedName>
        <fullName evidence="2">Uncharacterized protein</fullName>
    </submittedName>
</protein>
<feature type="region of interest" description="Disordered" evidence="1">
    <location>
        <begin position="49"/>
        <end position="74"/>
    </location>
</feature>